<reference evidence="3 4" key="1">
    <citation type="journal article" date="2021" name="Elife">
        <title>Chloroplast acquisition without the gene transfer in kleptoplastic sea slugs, Plakobranchus ocellatus.</title>
        <authorList>
            <person name="Maeda T."/>
            <person name="Takahashi S."/>
            <person name="Yoshida T."/>
            <person name="Shimamura S."/>
            <person name="Takaki Y."/>
            <person name="Nagai Y."/>
            <person name="Toyoda A."/>
            <person name="Suzuki Y."/>
            <person name="Arimoto A."/>
            <person name="Ishii H."/>
            <person name="Satoh N."/>
            <person name="Nishiyama T."/>
            <person name="Hasebe M."/>
            <person name="Maruyama T."/>
            <person name="Minagawa J."/>
            <person name="Obokata J."/>
            <person name="Shigenobu S."/>
        </authorList>
    </citation>
    <scope>NUCLEOTIDE SEQUENCE [LARGE SCALE GENOMIC DNA]</scope>
</reference>
<accession>A0AAV3Y0H8</accession>
<evidence type="ECO:0000259" key="1">
    <source>
        <dbReference type="Pfam" id="PF21788"/>
    </source>
</evidence>
<evidence type="ECO:0000313" key="4">
    <source>
        <dbReference type="Proteomes" id="UP000735302"/>
    </source>
</evidence>
<dbReference type="EMBL" id="BLXT01000388">
    <property type="protein sequence ID" value="GFN76453.1"/>
    <property type="molecule type" value="Genomic_DNA"/>
</dbReference>
<dbReference type="Pfam" id="PF21789">
    <property type="entry name" value="TNP-like_RNaseH_C"/>
    <property type="match status" value="1"/>
</dbReference>
<dbReference type="Pfam" id="PF21788">
    <property type="entry name" value="TNP-like_GBD"/>
    <property type="match status" value="1"/>
</dbReference>
<dbReference type="PANTHER" id="PTHR47577:SF2">
    <property type="entry name" value="THAP DOMAIN CONTAINING 9"/>
    <property type="match status" value="1"/>
</dbReference>
<comment type="caution">
    <text evidence="3">The sequence shown here is derived from an EMBL/GenBank/DDBJ whole genome shotgun (WGS) entry which is preliminary data.</text>
</comment>
<dbReference type="Proteomes" id="UP000735302">
    <property type="component" value="Unassembled WGS sequence"/>
</dbReference>
<protein>
    <submittedName>
        <fullName evidence="3">THAP domain-containing protein</fullName>
    </submittedName>
</protein>
<feature type="domain" description="Transposable element P transposase-like RNase H C-terminal" evidence="2">
    <location>
        <begin position="217"/>
        <end position="248"/>
    </location>
</feature>
<evidence type="ECO:0000313" key="3">
    <source>
        <dbReference type="EMBL" id="GFN76453.1"/>
    </source>
</evidence>
<evidence type="ECO:0000259" key="2">
    <source>
        <dbReference type="Pfam" id="PF21789"/>
    </source>
</evidence>
<dbReference type="InterPro" id="IPR048367">
    <property type="entry name" value="TNP-like_RNaseH_C"/>
</dbReference>
<name>A0AAV3Y0H8_9GAST</name>
<dbReference type="PANTHER" id="PTHR47577">
    <property type="entry name" value="THAP DOMAIN-CONTAINING PROTEIN 6"/>
    <property type="match status" value="1"/>
</dbReference>
<keyword evidence="4" id="KW-1185">Reference proteome</keyword>
<dbReference type="InterPro" id="IPR048366">
    <property type="entry name" value="TNP-like_GBD"/>
</dbReference>
<feature type="domain" description="Transposable element P transposase-like GTP-binding insertion" evidence="1">
    <location>
        <begin position="113"/>
        <end position="147"/>
    </location>
</feature>
<organism evidence="3 4">
    <name type="scientific">Plakobranchus ocellatus</name>
    <dbReference type="NCBI Taxonomy" id="259542"/>
    <lineage>
        <taxon>Eukaryota</taxon>
        <taxon>Metazoa</taxon>
        <taxon>Spiralia</taxon>
        <taxon>Lophotrochozoa</taxon>
        <taxon>Mollusca</taxon>
        <taxon>Gastropoda</taxon>
        <taxon>Heterobranchia</taxon>
        <taxon>Euthyneura</taxon>
        <taxon>Panpulmonata</taxon>
        <taxon>Sacoglossa</taxon>
        <taxon>Placobranchoidea</taxon>
        <taxon>Plakobranchidae</taxon>
        <taxon>Plakobranchus</taxon>
    </lineage>
</organism>
<proteinExistence type="predicted"/>
<dbReference type="AlphaFoldDB" id="A0AAV3Y0H8"/>
<gene>
    <name evidence="3" type="ORF">PoB_000295900</name>
</gene>
<sequence>MAMSNGTLHENLTAADLLEMKTRLDNDLKHLLDAQSAFNQESHGGELQEVFESPYKQQPACTCHNRSTYETGEKGLVVKAVVADGLKANMKAASTLGFDLNATNPKCYINHPHTFHGSKPTCEFIRIIVEYFDHLNAKNPLAKGHKAALSRDNQDKWQEFFKQAKAYPLTLLDHDDTPLRASQRGQAIVGFIVTGLSTKELVKEVLESGRLKCLLLYKFSQDHLRMFFSKIRRRGGWNYNLSAEQFRHSLRILLHQNEVKAPSSGNTIQLDETSLRTHLGIENLPLWMLNLFCKWRT</sequence>